<proteinExistence type="predicted"/>
<dbReference type="InterPro" id="IPR012340">
    <property type="entry name" value="NA-bd_OB-fold"/>
</dbReference>
<evidence type="ECO:0000256" key="3">
    <source>
        <dbReference type="ARBA" id="ARBA00023125"/>
    </source>
</evidence>
<dbReference type="GO" id="GO:0003677">
    <property type="term" value="F:DNA binding"/>
    <property type="evidence" value="ECO:0007669"/>
    <property type="project" value="UniProtKB-KW"/>
</dbReference>
<dbReference type="InterPro" id="IPR015525">
    <property type="entry name" value="BRCA2"/>
</dbReference>
<evidence type="ECO:0000256" key="4">
    <source>
        <dbReference type="ARBA" id="ARBA00023172"/>
    </source>
</evidence>
<dbReference type="InterPro" id="IPR015252">
    <property type="entry name" value="BRCA2_hlx"/>
</dbReference>
<gene>
    <name evidence="9" type="ORF">BSTOLATCC_MIC22297</name>
</gene>
<evidence type="ECO:0000256" key="1">
    <source>
        <dbReference type="ARBA" id="ARBA00022737"/>
    </source>
</evidence>
<comment type="caution">
    <text evidence="9">The sequence shown here is derived from an EMBL/GenBank/DDBJ whole genome shotgun (WGS) entry which is preliminary data.</text>
</comment>
<dbReference type="SUPFAM" id="SSF81872">
    <property type="entry name" value="BRCA2 helical domain"/>
    <property type="match status" value="1"/>
</dbReference>
<dbReference type="InterPro" id="IPR015187">
    <property type="entry name" value="BRCA2_OB_1"/>
</dbReference>
<dbReference type="GO" id="GO:0006355">
    <property type="term" value="P:regulation of DNA-templated transcription"/>
    <property type="evidence" value="ECO:0007669"/>
    <property type="project" value="TreeGrafter"/>
</dbReference>
<accession>A0AAU9J0N9</accession>
<evidence type="ECO:0000256" key="5">
    <source>
        <dbReference type="ARBA" id="ARBA00023204"/>
    </source>
</evidence>
<keyword evidence="10" id="KW-1185">Reference proteome</keyword>
<dbReference type="EMBL" id="CAJZBQ010000021">
    <property type="protein sequence ID" value="CAG9318939.1"/>
    <property type="molecule type" value="Genomic_DNA"/>
</dbReference>
<dbReference type="Gene3D" id="2.40.50.140">
    <property type="entry name" value="Nucleic acid-binding proteins"/>
    <property type="match status" value="2"/>
</dbReference>
<keyword evidence="5" id="KW-0234">DNA repair</keyword>
<feature type="compositionally biased region" description="Polar residues" evidence="6">
    <location>
        <begin position="254"/>
        <end position="270"/>
    </location>
</feature>
<feature type="domain" description="Breast cancer type 2 susceptibility protein helical" evidence="8">
    <location>
        <begin position="351"/>
        <end position="413"/>
    </location>
</feature>
<evidence type="ECO:0000256" key="6">
    <source>
        <dbReference type="SAM" id="MobiDB-lite"/>
    </source>
</evidence>
<dbReference type="PANTHER" id="PTHR11289">
    <property type="entry name" value="BREAST CANCER TYPE 2 SUSCEPTIBILITY PROTEIN BRCA2"/>
    <property type="match status" value="1"/>
</dbReference>
<sequence>MEIRRVNGLSDAQNTEQAFPSFVGFSTIGSKQPVKISEESWKKAQSLFGDEEESQGNFLGSNFQFQKFSDQNIEKNTQFEAPVMQAVGFGNMNQQMPMFTSGSFKNISISDEALKKAQAMFSFEDESQKKQMPMFTSGSSKNISISDEALKKAQAMFSFEDESQYNGNFGGFSKPKSQNSQNTIRNCIENQQDESWDIRSIGSNSTRTSEAGNKFKPVSLAFKSDRSQTIRTKLSTNLRPGRKEFSANGLIRPKTSSLKSPFRPPTTSLKIKQPSPVHQSKRPLLKTPETVEKSFRPSTLSLKEINNFKPLSKFYDSSGIAITAESSFGYLFHCNCFNTMICSCNKSSNTSWEDFYDKLVDDGFKCSKEWVNHHYRFLVWKYASYERRLPKYKGAFCVKKIYEGLKRRFEVEISGGRRSIIKKIIDGDEFANKRMILCVGTVKRDENVISLELTDGWYSLFSVVTKSDPIFNLVDSKKIFQGQKVEIYGAEKKESCIKISYNSLRRAPWYAKLGLCNSQYPFPVNVLSINESGGLISRVIGYIQKIYPFISQEFREETPASEGKSAKLRAFFDIKIKDALIDHNKTKGKGSAIITIYNSAPSLYEDLLPGQKVSFINLQVSKLKSHGKLHLNFIKGSSVITTKEYRKDLIKKPRLLSVGEKINKEGDIVGILLKTVKTRSDEIYSLIMANSNMHLMVLNIHHPGQFGKPLTKLVPSYEGNMKIIAMKNVYAEGYNSFTTSINSEMVKGSYTNHIAEEAEKLSALWKTKERETLWLVHKKECDKFGCVCHWNYS</sequence>
<protein>
    <submittedName>
        <fullName evidence="9">Uncharacterized protein</fullName>
    </submittedName>
</protein>
<organism evidence="9 10">
    <name type="scientific">Blepharisma stoltei</name>
    <dbReference type="NCBI Taxonomy" id="1481888"/>
    <lineage>
        <taxon>Eukaryota</taxon>
        <taxon>Sar</taxon>
        <taxon>Alveolata</taxon>
        <taxon>Ciliophora</taxon>
        <taxon>Postciliodesmatophora</taxon>
        <taxon>Heterotrichea</taxon>
        <taxon>Heterotrichida</taxon>
        <taxon>Blepharismidae</taxon>
        <taxon>Blepharisma</taxon>
    </lineage>
</organism>
<dbReference type="Proteomes" id="UP001162131">
    <property type="component" value="Unassembled WGS sequence"/>
</dbReference>
<evidence type="ECO:0000313" key="10">
    <source>
        <dbReference type="Proteomes" id="UP001162131"/>
    </source>
</evidence>
<dbReference type="SUPFAM" id="SSF50249">
    <property type="entry name" value="Nucleic acid-binding proteins"/>
    <property type="match status" value="2"/>
</dbReference>
<dbReference type="GO" id="GO:0000724">
    <property type="term" value="P:double-strand break repair via homologous recombination"/>
    <property type="evidence" value="ECO:0007669"/>
    <property type="project" value="InterPro"/>
</dbReference>
<evidence type="ECO:0000259" key="7">
    <source>
        <dbReference type="Pfam" id="PF09103"/>
    </source>
</evidence>
<keyword evidence="1" id="KW-0677">Repeat</keyword>
<evidence type="ECO:0000256" key="2">
    <source>
        <dbReference type="ARBA" id="ARBA00022763"/>
    </source>
</evidence>
<dbReference type="Pfam" id="PF09103">
    <property type="entry name" value="BRCA-2_OB1"/>
    <property type="match status" value="1"/>
</dbReference>
<dbReference type="InterPro" id="IPR002093">
    <property type="entry name" value="BRCA2_repeat"/>
</dbReference>
<dbReference type="PANTHER" id="PTHR11289:SF0">
    <property type="entry name" value="BREAST CANCER TYPE 2 SUSCEPTIBILITY PROTEIN"/>
    <property type="match status" value="1"/>
</dbReference>
<feature type="region of interest" description="Disordered" evidence="6">
    <location>
        <begin position="245"/>
        <end position="281"/>
    </location>
</feature>
<keyword evidence="3" id="KW-0238">DNA-binding</keyword>
<reference evidence="9" key="1">
    <citation type="submission" date="2021-09" db="EMBL/GenBank/DDBJ databases">
        <authorList>
            <consortium name="AG Swart"/>
            <person name="Singh M."/>
            <person name="Singh A."/>
            <person name="Seah K."/>
            <person name="Emmerich C."/>
        </authorList>
    </citation>
    <scope>NUCLEOTIDE SEQUENCE</scope>
    <source>
        <strain evidence="9">ATCC30299</strain>
    </source>
</reference>
<feature type="domain" description="BRCA2 OB1" evidence="7">
    <location>
        <begin position="419"/>
        <end position="516"/>
    </location>
</feature>
<keyword evidence="4" id="KW-0233">DNA recombination</keyword>
<evidence type="ECO:0000313" key="9">
    <source>
        <dbReference type="EMBL" id="CAG9318939.1"/>
    </source>
</evidence>
<name>A0AAU9J0N9_9CILI</name>
<dbReference type="Pfam" id="PF09169">
    <property type="entry name" value="BRCA-2_helical"/>
    <property type="match status" value="1"/>
</dbReference>
<keyword evidence="2" id="KW-0227">DNA damage</keyword>
<dbReference type="PROSITE" id="PS50138">
    <property type="entry name" value="BRCA2_REPEAT"/>
    <property type="match status" value="1"/>
</dbReference>
<dbReference type="Pfam" id="PF00634">
    <property type="entry name" value="BRCA2"/>
    <property type="match status" value="2"/>
</dbReference>
<dbReference type="AlphaFoldDB" id="A0AAU9J0N9"/>
<evidence type="ECO:0000259" key="8">
    <source>
        <dbReference type="Pfam" id="PF09169"/>
    </source>
</evidence>
<dbReference type="InterPro" id="IPR036315">
    <property type="entry name" value="BRCA2_hlx_sf"/>
</dbReference>